<dbReference type="Gene3D" id="3.40.630.30">
    <property type="match status" value="1"/>
</dbReference>
<proteinExistence type="predicted"/>
<comment type="caution">
    <text evidence="2">The sequence shown here is derived from an EMBL/GenBank/DDBJ whole genome shotgun (WGS) entry which is preliminary data.</text>
</comment>
<dbReference type="InterPro" id="IPR016181">
    <property type="entry name" value="Acyl_CoA_acyltransferase"/>
</dbReference>
<dbReference type="Proteomes" id="UP000251205">
    <property type="component" value="Unassembled WGS sequence"/>
</dbReference>
<protein>
    <submittedName>
        <fullName evidence="2">GNAT family N-acetyltransferase</fullName>
    </submittedName>
</protein>
<keyword evidence="2" id="KW-0808">Transferase</keyword>
<evidence type="ECO:0000259" key="1">
    <source>
        <dbReference type="Pfam" id="PF13302"/>
    </source>
</evidence>
<evidence type="ECO:0000313" key="2">
    <source>
        <dbReference type="EMBL" id="RAX41652.1"/>
    </source>
</evidence>
<dbReference type="PANTHER" id="PTHR39173:SF1">
    <property type="entry name" value="ACETYLTRANSFERASE"/>
    <property type="match status" value="1"/>
</dbReference>
<organism evidence="2 3">
    <name type="scientific">Rhizobium tropici</name>
    <dbReference type="NCBI Taxonomy" id="398"/>
    <lineage>
        <taxon>Bacteria</taxon>
        <taxon>Pseudomonadati</taxon>
        <taxon>Pseudomonadota</taxon>
        <taxon>Alphaproteobacteria</taxon>
        <taxon>Hyphomicrobiales</taxon>
        <taxon>Rhizobiaceae</taxon>
        <taxon>Rhizobium/Agrobacterium group</taxon>
        <taxon>Rhizobium</taxon>
    </lineage>
</organism>
<name>A0A329YIC0_RHITR</name>
<dbReference type="OrthoDB" id="5293267at2"/>
<dbReference type="Pfam" id="PF13302">
    <property type="entry name" value="Acetyltransf_3"/>
    <property type="match status" value="1"/>
</dbReference>
<accession>A0A329YIC0</accession>
<gene>
    <name evidence="2" type="ORF">DQ393_08520</name>
</gene>
<sequence length="198" mass="22127">MGKHQSSARTSDLTLVEPSLLNLRGFERALMRGWSPDPRRQHDKSFIETELTILRKDRSAFVARTISNEIVATAISNREHQCLVSRPFWIWDGGFCGYITFRYLAGTTELPLHVPGHVGYSVVSWKQGRGYATQALRLLLPIARNAGFAKVSIVCNDDNLASKRVIKKAGGVLRHIGTHASDFPTVSKLFFDLTTICI</sequence>
<dbReference type="AlphaFoldDB" id="A0A329YIC0"/>
<feature type="domain" description="N-acetyltransferase" evidence="1">
    <location>
        <begin position="88"/>
        <end position="170"/>
    </location>
</feature>
<dbReference type="SUPFAM" id="SSF55729">
    <property type="entry name" value="Acyl-CoA N-acyltransferases (Nat)"/>
    <property type="match status" value="1"/>
</dbReference>
<dbReference type="PANTHER" id="PTHR39173">
    <property type="entry name" value="ACETYLTRANSFERASE"/>
    <property type="match status" value="1"/>
</dbReference>
<reference evidence="2 3" key="1">
    <citation type="submission" date="2018-06" db="EMBL/GenBank/DDBJ databases">
        <title>Whole Genome Sequence of an efficient microsymbiont, Rhizobium tropici.</title>
        <authorList>
            <person name="Srinivasan R."/>
            <person name="Singh H.V."/>
            <person name="Srivastava R."/>
            <person name="Kumari B."/>
            <person name="Radhakrishna A."/>
        </authorList>
    </citation>
    <scope>NUCLEOTIDE SEQUENCE [LARGE SCALE GENOMIC DNA]</scope>
    <source>
        <strain evidence="2 3">IGFRI Rhizo-19</strain>
    </source>
</reference>
<dbReference type="GO" id="GO:0016747">
    <property type="term" value="F:acyltransferase activity, transferring groups other than amino-acyl groups"/>
    <property type="evidence" value="ECO:0007669"/>
    <property type="project" value="InterPro"/>
</dbReference>
<evidence type="ECO:0000313" key="3">
    <source>
        <dbReference type="Proteomes" id="UP000251205"/>
    </source>
</evidence>
<dbReference type="InterPro" id="IPR000182">
    <property type="entry name" value="GNAT_dom"/>
</dbReference>
<dbReference type="EMBL" id="QMKK01000025">
    <property type="protein sequence ID" value="RAX41652.1"/>
    <property type="molecule type" value="Genomic_DNA"/>
</dbReference>